<organism evidence="2 3">
    <name type="scientific">Chondromyces apiculatus DSM 436</name>
    <dbReference type="NCBI Taxonomy" id="1192034"/>
    <lineage>
        <taxon>Bacteria</taxon>
        <taxon>Pseudomonadati</taxon>
        <taxon>Myxococcota</taxon>
        <taxon>Polyangia</taxon>
        <taxon>Polyangiales</taxon>
        <taxon>Polyangiaceae</taxon>
        <taxon>Chondromyces</taxon>
    </lineage>
</organism>
<dbReference type="Proteomes" id="UP000019678">
    <property type="component" value="Unassembled WGS sequence"/>
</dbReference>
<name>A0A017T8P8_9BACT</name>
<feature type="transmembrane region" description="Helical" evidence="1">
    <location>
        <begin position="151"/>
        <end position="171"/>
    </location>
</feature>
<dbReference type="RefSeq" id="WP_044241619.1">
    <property type="nucleotide sequence ID" value="NZ_ASRX01000022.1"/>
</dbReference>
<dbReference type="AlphaFoldDB" id="A0A017T8P8"/>
<keyword evidence="3" id="KW-1185">Reference proteome</keyword>
<protein>
    <submittedName>
        <fullName evidence="2">Uncharacterized protein</fullName>
    </submittedName>
</protein>
<evidence type="ECO:0000313" key="3">
    <source>
        <dbReference type="Proteomes" id="UP000019678"/>
    </source>
</evidence>
<sequence>MTASELRWLTGLHGVLGWLAVAGLSGALVKTALEVARARGPGEGPERGRGGALRSVKGWIPALIALATVLMGAAVGSGVALDLPYRGLVRQRLFLASPHLGWMFERKLHLSFGALMLAGCAGALAGAAALARRRKVGDAGWVVALERGARVALIVSALWALAAATIAVVVARQVTW</sequence>
<accession>A0A017T8P8</accession>
<keyword evidence="1" id="KW-0472">Membrane</keyword>
<dbReference type="EMBL" id="ASRX01000022">
    <property type="protein sequence ID" value="EYF05623.1"/>
    <property type="molecule type" value="Genomic_DNA"/>
</dbReference>
<comment type="caution">
    <text evidence="2">The sequence shown here is derived from an EMBL/GenBank/DDBJ whole genome shotgun (WGS) entry which is preliminary data.</text>
</comment>
<dbReference type="STRING" id="1192034.CAP_3171"/>
<dbReference type="OrthoDB" id="5526855at2"/>
<reference evidence="2 3" key="1">
    <citation type="submission" date="2013-05" db="EMBL/GenBank/DDBJ databases">
        <title>Genome assembly of Chondromyces apiculatus DSM 436.</title>
        <authorList>
            <person name="Sharma G."/>
            <person name="Khatri I."/>
            <person name="Kaur C."/>
            <person name="Mayilraj S."/>
            <person name="Subramanian S."/>
        </authorList>
    </citation>
    <scope>NUCLEOTIDE SEQUENCE [LARGE SCALE GENOMIC DNA]</scope>
    <source>
        <strain evidence="2 3">DSM 436</strain>
    </source>
</reference>
<evidence type="ECO:0000256" key="1">
    <source>
        <dbReference type="SAM" id="Phobius"/>
    </source>
</evidence>
<evidence type="ECO:0000313" key="2">
    <source>
        <dbReference type="EMBL" id="EYF05623.1"/>
    </source>
</evidence>
<proteinExistence type="predicted"/>
<gene>
    <name evidence="2" type="ORF">CAP_3171</name>
</gene>
<feature type="transmembrane region" description="Helical" evidence="1">
    <location>
        <begin position="108"/>
        <end position="130"/>
    </location>
</feature>
<feature type="transmembrane region" description="Helical" evidence="1">
    <location>
        <begin position="6"/>
        <end position="29"/>
    </location>
</feature>
<keyword evidence="1" id="KW-1133">Transmembrane helix</keyword>
<keyword evidence="1" id="KW-0812">Transmembrane</keyword>
<feature type="transmembrane region" description="Helical" evidence="1">
    <location>
        <begin position="59"/>
        <end position="81"/>
    </location>
</feature>